<gene>
    <name evidence="1" type="ORF">BFG52_07905</name>
</gene>
<evidence type="ECO:0008006" key="3">
    <source>
        <dbReference type="Google" id="ProtNLM"/>
    </source>
</evidence>
<dbReference type="RefSeq" id="WP_067554424.1">
    <property type="nucleotide sequence ID" value="NZ_CP016895.1"/>
</dbReference>
<name>A0A1B2LZF5_9GAMM</name>
<evidence type="ECO:0000313" key="2">
    <source>
        <dbReference type="Proteomes" id="UP000093391"/>
    </source>
</evidence>
<sequence>MPRFVLADHVLFEECLYYLRSDLYNKNQEFQFGEKQPSFSCISTTFEISKPWKLADFTIQPSISISLPASYKSLFSFLENPNWILNKLSTQPHLFGEILSTLVSFVTLTPVKSPRNGYGLEFNDINNIPQHCIDEVALTLPFLAAGPGAHISLLKTDEEDCFILELNELIENLKTISEKNYVIFLQSIRLLQLSLVFKRDDFGLAYLLLISAIEAVAQNNKNSLKVERNIDTRLKESHWQELTKGDPSLEELFAEYKRIRHANDKKALTDIFTDFIFEFAPPEIWENIVISRYDWNEYPYDSSSEFHPSKMQKNDLISIIKKTYAYRSGFVHAGKQPPHTDPQSIYNKFFETIQFSETQDKTIEKLVTPTYELMLGIAKTSISQWLLTLQKY</sequence>
<dbReference type="OrthoDB" id="5142861at2"/>
<dbReference type="Proteomes" id="UP000093391">
    <property type="component" value="Chromosome"/>
</dbReference>
<dbReference type="KEGG" id="ala:BFG52_07905"/>
<reference evidence="1 2" key="1">
    <citation type="submission" date="2016-08" db="EMBL/GenBank/DDBJ databases">
        <authorList>
            <person name="Seilhamer J.J."/>
        </authorList>
    </citation>
    <scope>NUCLEOTIDE SEQUENCE [LARGE SCALE GENOMIC DNA]</scope>
    <source>
        <strain evidence="1 2">BRTC-1</strain>
    </source>
</reference>
<protein>
    <recommendedName>
        <fullName evidence="3">Apea-like HEPN domain-containing protein</fullName>
    </recommendedName>
</protein>
<organism evidence="1 2">
    <name type="scientific">Acinetobacter larvae</name>
    <dbReference type="NCBI Taxonomy" id="1789224"/>
    <lineage>
        <taxon>Bacteria</taxon>
        <taxon>Pseudomonadati</taxon>
        <taxon>Pseudomonadota</taxon>
        <taxon>Gammaproteobacteria</taxon>
        <taxon>Moraxellales</taxon>
        <taxon>Moraxellaceae</taxon>
        <taxon>Acinetobacter</taxon>
    </lineage>
</organism>
<dbReference type="EMBL" id="CP016895">
    <property type="protein sequence ID" value="AOA58289.1"/>
    <property type="molecule type" value="Genomic_DNA"/>
</dbReference>
<evidence type="ECO:0000313" key="1">
    <source>
        <dbReference type="EMBL" id="AOA58289.1"/>
    </source>
</evidence>
<dbReference type="AlphaFoldDB" id="A0A1B2LZF5"/>
<keyword evidence="2" id="KW-1185">Reference proteome</keyword>
<accession>A0A1B2LZF5</accession>
<proteinExistence type="predicted"/>